<feature type="transmembrane region" description="Helical" evidence="2">
    <location>
        <begin position="61"/>
        <end position="82"/>
    </location>
</feature>
<dbReference type="KEGG" id="sng:SNE_A05680"/>
<feature type="transmembrane region" description="Helical" evidence="2">
    <location>
        <begin position="246"/>
        <end position="264"/>
    </location>
</feature>
<dbReference type="Proteomes" id="UP000000496">
    <property type="component" value="Chromosome gsn.131"/>
</dbReference>
<evidence type="ECO:0000256" key="1">
    <source>
        <dbReference type="ARBA" id="ARBA00022448"/>
    </source>
</evidence>
<dbReference type="eggNOG" id="COG0534">
    <property type="taxonomic scope" value="Bacteria"/>
</dbReference>
<feature type="transmembrane region" description="Helical" evidence="2">
    <location>
        <begin position="200"/>
        <end position="220"/>
    </location>
</feature>
<feature type="transmembrane region" description="Helical" evidence="2">
    <location>
        <begin position="312"/>
        <end position="334"/>
    </location>
</feature>
<gene>
    <name evidence="3" type="ordered locus">SNE_A05680</name>
</gene>
<dbReference type="PANTHER" id="PTHR43298">
    <property type="entry name" value="MULTIDRUG RESISTANCE PROTEIN NORM-RELATED"/>
    <property type="match status" value="1"/>
</dbReference>
<feature type="transmembrane region" description="Helical" evidence="2">
    <location>
        <begin position="417"/>
        <end position="435"/>
    </location>
</feature>
<dbReference type="GO" id="GO:0005886">
    <property type="term" value="C:plasma membrane"/>
    <property type="evidence" value="ECO:0007669"/>
    <property type="project" value="TreeGrafter"/>
</dbReference>
<dbReference type="AlphaFoldDB" id="F8L6U6"/>
<keyword evidence="2" id="KW-1133">Transmembrane helix</keyword>
<dbReference type="HOGENOM" id="CLU_012893_6_5_0"/>
<dbReference type="PANTHER" id="PTHR43298:SF2">
    <property type="entry name" value="FMN_FAD EXPORTER YEEO-RELATED"/>
    <property type="match status" value="1"/>
</dbReference>
<keyword evidence="2" id="KW-0472">Membrane</keyword>
<feature type="transmembrane region" description="Helical" evidence="2">
    <location>
        <begin position="21"/>
        <end position="41"/>
    </location>
</feature>
<dbReference type="STRING" id="331113.SNE_A05680"/>
<protein>
    <recommendedName>
        <fullName evidence="5">MATE efflux family protein</fullName>
    </recommendedName>
</protein>
<dbReference type="GO" id="GO:0015297">
    <property type="term" value="F:antiporter activity"/>
    <property type="evidence" value="ECO:0007669"/>
    <property type="project" value="InterPro"/>
</dbReference>
<feature type="transmembrane region" description="Helical" evidence="2">
    <location>
        <begin position="169"/>
        <end position="188"/>
    </location>
</feature>
<keyword evidence="4" id="KW-1185">Reference proteome</keyword>
<feature type="transmembrane region" description="Helical" evidence="2">
    <location>
        <begin position="354"/>
        <end position="379"/>
    </location>
</feature>
<feature type="transmembrane region" description="Helical" evidence="2">
    <location>
        <begin position="386"/>
        <end position="405"/>
    </location>
</feature>
<accession>F8L6U6</accession>
<dbReference type="RefSeq" id="WP_013942912.1">
    <property type="nucleotide sequence ID" value="NC_015713.1"/>
</dbReference>
<keyword evidence="1" id="KW-0813">Transport</keyword>
<dbReference type="InterPro" id="IPR002528">
    <property type="entry name" value="MATE_fam"/>
</dbReference>
<proteinExistence type="predicted"/>
<evidence type="ECO:0000313" key="3">
    <source>
        <dbReference type="EMBL" id="CCB88445.1"/>
    </source>
</evidence>
<organism evidence="3 4">
    <name type="scientific">Simkania negevensis (strain ATCC VR-1471 / DSM 27360 / Z)</name>
    <dbReference type="NCBI Taxonomy" id="331113"/>
    <lineage>
        <taxon>Bacteria</taxon>
        <taxon>Pseudomonadati</taxon>
        <taxon>Chlamydiota</taxon>
        <taxon>Chlamydiia</taxon>
        <taxon>Parachlamydiales</taxon>
        <taxon>Simkaniaceae</taxon>
        <taxon>Simkania</taxon>
    </lineage>
</organism>
<keyword evidence="2" id="KW-0812">Transmembrane</keyword>
<feature type="transmembrane region" description="Helical" evidence="2">
    <location>
        <begin position="276"/>
        <end position="300"/>
    </location>
</feature>
<reference evidence="3 4" key="2">
    <citation type="journal article" date="2011" name="Mol. Biol. Evol.">
        <title>Unity in variety--the pan-genome of the Chlamydiae.</title>
        <authorList>
            <person name="Collingro A."/>
            <person name="Tischler P."/>
            <person name="Weinmaier T."/>
            <person name="Penz T."/>
            <person name="Heinz E."/>
            <person name="Brunham R.C."/>
            <person name="Read T.D."/>
            <person name="Bavoil P.M."/>
            <person name="Sachse K."/>
            <person name="Kahane S."/>
            <person name="Friedman M.G."/>
            <person name="Rattei T."/>
            <person name="Myers G.S."/>
            <person name="Horn M."/>
        </authorList>
    </citation>
    <scope>NUCLEOTIDE SEQUENCE [LARGE SCALE GENOMIC DNA]</scope>
    <source>
        <strain evidence="4">ATCC VR-1471 / Z</strain>
    </source>
</reference>
<feature type="transmembrane region" description="Helical" evidence="2">
    <location>
        <begin position="102"/>
        <end position="124"/>
    </location>
</feature>
<feature type="transmembrane region" description="Helical" evidence="2">
    <location>
        <begin position="136"/>
        <end position="157"/>
    </location>
</feature>
<dbReference type="EMBL" id="FR872582">
    <property type="protein sequence ID" value="CCB88445.1"/>
    <property type="molecule type" value="Genomic_DNA"/>
</dbReference>
<dbReference type="OrthoDB" id="9780160at2"/>
<reference key="1">
    <citation type="journal article" date="2011" name="Mol. Biol. Evol.">
        <title>Unity in variety -- the pan-genome of the Chlamydiae.</title>
        <authorList>
            <person name="Collingro A."/>
            <person name="Tischler P."/>
            <person name="Weinmaier T."/>
            <person name="Penz T."/>
            <person name="Heinz E."/>
            <person name="Brunham R.C."/>
            <person name="Read T.D."/>
            <person name="Bavoil P.M."/>
            <person name="Sachse K."/>
            <person name="Kahane S."/>
            <person name="Friedman M.G."/>
            <person name="Rattei T."/>
            <person name="Myers G.S.A."/>
            <person name="Horn M."/>
        </authorList>
    </citation>
    <scope>NUCLEOTIDE SEQUENCE</scope>
    <source>
        <strain>Z</strain>
    </source>
</reference>
<evidence type="ECO:0000256" key="2">
    <source>
        <dbReference type="SAM" id="Phobius"/>
    </source>
</evidence>
<dbReference type="Pfam" id="PF01554">
    <property type="entry name" value="MatE"/>
    <property type="match status" value="1"/>
</dbReference>
<name>F8L6U6_SIMNZ</name>
<dbReference type="GO" id="GO:0042910">
    <property type="term" value="F:xenobiotic transmembrane transporter activity"/>
    <property type="evidence" value="ECO:0007669"/>
    <property type="project" value="InterPro"/>
</dbReference>
<evidence type="ECO:0008006" key="5">
    <source>
        <dbReference type="Google" id="ProtNLM"/>
    </source>
</evidence>
<evidence type="ECO:0000313" key="4">
    <source>
        <dbReference type="Proteomes" id="UP000000496"/>
    </source>
</evidence>
<sequence length="468" mass="52731">MTLVTGKQSLTKYPLASFRELSALAFPLILSLLSANLVIFVDRYFLSIYSLEAFEACTAAGGLFFLFQVTTLRFVTTIQAFVSHALGSRQKEKAFSYTWQMIWFSLLSFFLIGPIGHLVGYAFFKGTPIEALAKIYYNYLIWGNVLFALEGTLSSFLAGTGHTRKILHIHLIANLLNVGFSFFLIFGIEGWIPPLGVNGAAIGTLLAKAASCIWFAYYFLKISKIKWMKIIPTQFLECIRKAMPRAIGSFITVLAWNAAAHILIQRGGIDLLVCSFGVSVFMPLINDGVGQAFLSVSSYLLGSNKLQLFPKLFRSTAIFIFLNMCLMSVPFLLYPNILISFFEHIPFSFEERSALLNTCICIALCYFTNSIYVISFMLITAFKDTLFYMTFQTTLGTLSFFLPIFILAKLNSWTPEWFWLANSLNCVPFTLIYFMRCNKLAKRKTDYLQGKQAPGAHPIDVTTRSLRS</sequence>
<dbReference type="InterPro" id="IPR050222">
    <property type="entry name" value="MATE_MdtK"/>
</dbReference>